<keyword evidence="2" id="KW-0964">Secreted</keyword>
<feature type="compositionally biased region" description="Low complexity" evidence="3">
    <location>
        <begin position="36"/>
        <end position="49"/>
    </location>
</feature>
<keyword evidence="4" id="KW-0732">Signal</keyword>
<dbReference type="PANTHER" id="PTHR31683:SF18">
    <property type="entry name" value="PECTATE LYASE 21-RELATED"/>
    <property type="match status" value="1"/>
</dbReference>
<evidence type="ECO:0000259" key="5">
    <source>
        <dbReference type="SMART" id="SM00656"/>
    </source>
</evidence>
<dbReference type="PANTHER" id="PTHR31683">
    <property type="entry name" value="PECTATE LYASE 18-RELATED"/>
    <property type="match status" value="1"/>
</dbReference>
<feature type="domain" description="Pectate lyase" evidence="5">
    <location>
        <begin position="126"/>
        <end position="375"/>
    </location>
</feature>
<dbReference type="SUPFAM" id="SSF51126">
    <property type="entry name" value="Pectin lyase-like"/>
    <property type="match status" value="1"/>
</dbReference>
<dbReference type="RefSeq" id="WP_311670058.1">
    <property type="nucleotide sequence ID" value="NZ_JAVREO010000021.1"/>
</dbReference>
<dbReference type="InterPro" id="IPR045032">
    <property type="entry name" value="PEL"/>
</dbReference>
<dbReference type="InterPro" id="IPR011050">
    <property type="entry name" value="Pectin_lyase_fold/virulence"/>
</dbReference>
<protein>
    <submittedName>
        <fullName evidence="6">Pectate lyase</fullName>
    </submittedName>
</protein>
<evidence type="ECO:0000313" key="6">
    <source>
        <dbReference type="EMBL" id="MDT0269982.1"/>
    </source>
</evidence>
<evidence type="ECO:0000313" key="7">
    <source>
        <dbReference type="Proteomes" id="UP001183410"/>
    </source>
</evidence>
<name>A0ABU2JYB1_9ACTN</name>
<sequence length="476" mass="51032">MGHARTAPRLAALPLLLALLAAAAPPAGDGPPPDPAAGAGPLGWAAVGEGTTGGAGAGQDSTHVVRTRAELVAALDNGGRRAEPKIIHVVGDIDGAETDTGDLLGEQDYAPGWDLARYQACFGEDGAEWRDDRHPWCDEQRRLRTTGSNAQKRQIQLDVPSNTTLLGEDGARLLGVYLSVRSSENIVLRDLHLEAPVDYFPSWDPWDGADGAWNARFDAFSAVTGSRIWIDHCTFTDGRFPNSEAPEGFHGEPVERHDGLLDLEDGTDLVTVSYSRFVDHAKTALLGSGDGKGDRDRGRLRVTFHHNLFDDSAQRSPRVRFGRVHAFNNYFTGSTDDPDYPMRSEELGGGDYFLGMGLESLLVSEFNAFEYDGPGASPDILVSALGGHRFLDRGSWYGGQPVDLNALAEGKFTVAAAAAREAAAEQGVEPPAWALEEFSTDVGWSPAAEYPYVDAVLRSPDAVRAAVLSEAGPGRR</sequence>
<keyword evidence="1 2" id="KW-0456">Lyase</keyword>
<feature type="signal peptide" evidence="4">
    <location>
        <begin position="1"/>
        <end position="23"/>
    </location>
</feature>
<dbReference type="GO" id="GO:0016829">
    <property type="term" value="F:lyase activity"/>
    <property type="evidence" value="ECO:0007669"/>
    <property type="project" value="UniProtKB-KW"/>
</dbReference>
<evidence type="ECO:0000256" key="4">
    <source>
        <dbReference type="SAM" id="SignalP"/>
    </source>
</evidence>
<dbReference type="Proteomes" id="UP001183410">
    <property type="component" value="Unassembled WGS sequence"/>
</dbReference>
<comment type="subcellular location">
    <subcellularLocation>
        <location evidence="2">Secreted</location>
    </subcellularLocation>
</comment>
<dbReference type="Pfam" id="PF00544">
    <property type="entry name" value="Pectate_lyase_4"/>
    <property type="match status" value="1"/>
</dbReference>
<keyword evidence="2" id="KW-0119">Carbohydrate metabolism</keyword>
<dbReference type="InterPro" id="IPR002022">
    <property type="entry name" value="Pec_lyase"/>
</dbReference>
<comment type="caution">
    <text evidence="6">The sequence shown here is derived from an EMBL/GenBank/DDBJ whole genome shotgun (WGS) entry which is preliminary data.</text>
</comment>
<keyword evidence="2" id="KW-0624">Polysaccharide degradation</keyword>
<evidence type="ECO:0000256" key="1">
    <source>
        <dbReference type="ARBA" id="ARBA00023239"/>
    </source>
</evidence>
<dbReference type="EMBL" id="JAVREO010000021">
    <property type="protein sequence ID" value="MDT0269982.1"/>
    <property type="molecule type" value="Genomic_DNA"/>
</dbReference>
<dbReference type="Gene3D" id="2.160.20.10">
    <property type="entry name" value="Single-stranded right-handed beta-helix, Pectin lyase-like"/>
    <property type="match status" value="1"/>
</dbReference>
<dbReference type="SMART" id="SM00656">
    <property type="entry name" value="Amb_all"/>
    <property type="match status" value="1"/>
</dbReference>
<evidence type="ECO:0000256" key="3">
    <source>
        <dbReference type="SAM" id="MobiDB-lite"/>
    </source>
</evidence>
<accession>A0ABU2JYB1</accession>
<reference evidence="7" key="1">
    <citation type="submission" date="2023-07" db="EMBL/GenBank/DDBJ databases">
        <title>30 novel species of actinomycetes from the DSMZ collection.</title>
        <authorList>
            <person name="Nouioui I."/>
        </authorList>
    </citation>
    <scope>NUCLEOTIDE SEQUENCE [LARGE SCALE GENOMIC DNA]</scope>
    <source>
        <strain evidence="7">DSM 44915</strain>
    </source>
</reference>
<feature type="chain" id="PRO_5046195994" evidence="4">
    <location>
        <begin position="24"/>
        <end position="476"/>
    </location>
</feature>
<proteinExistence type="inferred from homology"/>
<feature type="region of interest" description="Disordered" evidence="3">
    <location>
        <begin position="26"/>
        <end position="62"/>
    </location>
</feature>
<comment type="similarity">
    <text evidence="2">Belongs to the polysaccharide lyase 1 family.</text>
</comment>
<dbReference type="InterPro" id="IPR012334">
    <property type="entry name" value="Pectin_lyas_fold"/>
</dbReference>
<evidence type="ECO:0000256" key="2">
    <source>
        <dbReference type="RuleBase" id="RU361173"/>
    </source>
</evidence>
<gene>
    <name evidence="6" type="ORF">RM844_27245</name>
</gene>
<organism evidence="6 7">
    <name type="scientific">Streptomyces chisholmiae</name>
    <dbReference type="NCBI Taxonomy" id="3075540"/>
    <lineage>
        <taxon>Bacteria</taxon>
        <taxon>Bacillati</taxon>
        <taxon>Actinomycetota</taxon>
        <taxon>Actinomycetes</taxon>
        <taxon>Kitasatosporales</taxon>
        <taxon>Streptomycetaceae</taxon>
        <taxon>Streptomyces</taxon>
    </lineage>
</organism>
<keyword evidence="7" id="KW-1185">Reference proteome</keyword>